<keyword evidence="1" id="KW-0732">Signal</keyword>
<accession>A0ABX0FDY4</accession>
<dbReference type="SUPFAM" id="SSF53474">
    <property type="entry name" value="alpha/beta-Hydrolases"/>
    <property type="match status" value="1"/>
</dbReference>
<dbReference type="GO" id="GO:0016787">
    <property type="term" value="F:hydrolase activity"/>
    <property type="evidence" value="ECO:0007669"/>
    <property type="project" value="UniProtKB-KW"/>
</dbReference>
<dbReference type="InterPro" id="IPR029058">
    <property type="entry name" value="AB_hydrolase_fold"/>
</dbReference>
<dbReference type="Proteomes" id="UP000666369">
    <property type="component" value="Unassembled WGS sequence"/>
</dbReference>
<name>A0ABX0FDY4_9BURK</name>
<dbReference type="Gene3D" id="3.40.50.1820">
    <property type="entry name" value="alpha/beta hydrolase"/>
    <property type="match status" value="1"/>
</dbReference>
<evidence type="ECO:0000259" key="2">
    <source>
        <dbReference type="Pfam" id="PF12697"/>
    </source>
</evidence>
<proteinExistence type="predicted"/>
<evidence type="ECO:0000313" key="3">
    <source>
        <dbReference type="EMBL" id="NGZ82692.1"/>
    </source>
</evidence>
<dbReference type="Pfam" id="PF12697">
    <property type="entry name" value="Abhydrolase_6"/>
    <property type="match status" value="1"/>
</dbReference>
<evidence type="ECO:0000313" key="4">
    <source>
        <dbReference type="Proteomes" id="UP000666369"/>
    </source>
</evidence>
<evidence type="ECO:0000256" key="1">
    <source>
        <dbReference type="SAM" id="SignalP"/>
    </source>
</evidence>
<gene>
    <name evidence="3" type="ORF">GW587_00240</name>
</gene>
<keyword evidence="3" id="KW-0378">Hydrolase</keyword>
<sequence length="281" mass="29111">MRAMNKLALTAALAGALLAATAGASAASAGTAISAASAALAASVAAADMAQAAQPAGAKNIVLVPGSFVDGSGWRVVFDILYHAGYHVSIAAQPHTSFDDDVAAAREILDQQVGPVVLVGHSSGGAIISAAGARDKVKALVYVAALLPDVGESLAQVLGSMPSPSDAVVATQDGHLFFDRAKFHDDFAADLAENRTNFMAAAQVPATSAAFHTQIWSAAWRSKPSYAIVSTQDRALNPELQRWMYQRAKAKVTEIKASHLVYISQPEQVAKVIIEAAQNAH</sequence>
<feature type="domain" description="AB hydrolase-1" evidence="2">
    <location>
        <begin position="61"/>
        <end position="271"/>
    </location>
</feature>
<dbReference type="PANTHER" id="PTHR37017">
    <property type="entry name" value="AB HYDROLASE-1 DOMAIN-CONTAINING PROTEIN-RELATED"/>
    <property type="match status" value="1"/>
</dbReference>
<organism evidence="3 4">
    <name type="scientific">Duganella aceris</name>
    <dbReference type="NCBI Taxonomy" id="2703883"/>
    <lineage>
        <taxon>Bacteria</taxon>
        <taxon>Pseudomonadati</taxon>
        <taxon>Pseudomonadota</taxon>
        <taxon>Betaproteobacteria</taxon>
        <taxon>Burkholderiales</taxon>
        <taxon>Oxalobacteraceae</taxon>
        <taxon>Telluria group</taxon>
        <taxon>Duganella</taxon>
    </lineage>
</organism>
<keyword evidence="4" id="KW-1185">Reference proteome</keyword>
<dbReference type="RefSeq" id="WP_166097307.1">
    <property type="nucleotide sequence ID" value="NZ_JAADJT010000001.1"/>
</dbReference>
<dbReference type="PANTHER" id="PTHR37017:SF11">
    <property type="entry name" value="ESTERASE_LIPASE_THIOESTERASE DOMAIN-CONTAINING PROTEIN"/>
    <property type="match status" value="1"/>
</dbReference>
<dbReference type="InterPro" id="IPR052897">
    <property type="entry name" value="Sec-Metab_Biosynth_Hydrolase"/>
</dbReference>
<reference evidence="4" key="2">
    <citation type="submission" date="2023-07" db="EMBL/GenBank/DDBJ databases">
        <title>Duganella aceri sp. nov., isolated from tree sap.</title>
        <authorList>
            <person name="Kim I.S."/>
        </authorList>
    </citation>
    <scope>NUCLEOTIDE SEQUENCE [LARGE SCALE GENOMIC DNA]</scope>
    <source>
        <strain evidence="4">SAP-35</strain>
    </source>
</reference>
<feature type="chain" id="PRO_5045381691" evidence="1">
    <location>
        <begin position="27"/>
        <end position="281"/>
    </location>
</feature>
<comment type="caution">
    <text evidence="3">The sequence shown here is derived from an EMBL/GenBank/DDBJ whole genome shotgun (WGS) entry which is preliminary data.</text>
</comment>
<reference evidence="3 4" key="1">
    <citation type="submission" date="2020-01" db="EMBL/GenBank/DDBJ databases">
        <authorList>
            <person name="Lee S.D."/>
        </authorList>
    </citation>
    <scope>NUCLEOTIDE SEQUENCE [LARGE SCALE GENOMIC DNA]</scope>
    <source>
        <strain evidence="3 4">SAP-35</strain>
    </source>
</reference>
<feature type="signal peptide" evidence="1">
    <location>
        <begin position="1"/>
        <end position="26"/>
    </location>
</feature>
<dbReference type="InterPro" id="IPR000073">
    <property type="entry name" value="AB_hydrolase_1"/>
</dbReference>
<dbReference type="EMBL" id="JAADJT010000001">
    <property type="protein sequence ID" value="NGZ82692.1"/>
    <property type="molecule type" value="Genomic_DNA"/>
</dbReference>
<protein>
    <submittedName>
        <fullName evidence="3">Alpha/beta hydrolase</fullName>
    </submittedName>
</protein>